<dbReference type="EMBL" id="PHRB01000014">
    <property type="protein sequence ID" value="PJO65303.1"/>
    <property type="molecule type" value="Genomic_DNA"/>
</dbReference>
<comment type="caution">
    <text evidence="1">The sequence shown here is derived from an EMBL/GenBank/DDBJ whole genome shotgun (WGS) entry which is preliminary data.</text>
</comment>
<protein>
    <submittedName>
        <fullName evidence="1">Uncharacterized protein</fullName>
    </submittedName>
</protein>
<dbReference type="Proteomes" id="UP000231878">
    <property type="component" value="Unassembled WGS sequence"/>
</dbReference>
<proteinExistence type="predicted"/>
<organism evidence="1 2">
    <name type="scientific">Burkholderia pseudomallei</name>
    <name type="common">Pseudomonas pseudomallei</name>
    <dbReference type="NCBI Taxonomy" id="28450"/>
    <lineage>
        <taxon>Bacteria</taxon>
        <taxon>Pseudomonadati</taxon>
        <taxon>Pseudomonadota</taxon>
        <taxon>Betaproteobacteria</taxon>
        <taxon>Burkholderiales</taxon>
        <taxon>Burkholderiaceae</taxon>
        <taxon>Burkholderia</taxon>
        <taxon>pseudomallei group</taxon>
    </lineage>
</organism>
<reference evidence="1 2" key="1">
    <citation type="submission" date="2017-11" db="EMBL/GenBank/DDBJ databases">
        <title>Molecular characterization of Burkholderia pseudomallei and closely related isolates from Vietnam.</title>
        <authorList>
            <person name="Ustinov D.V."/>
            <person name="Antonov A.S."/>
            <person name="Avdusheva E.F."/>
            <person name="Shpak I.M."/>
            <person name="Zakharova I.B."/>
            <person name="Thi L.A."/>
            <person name="Teteryatnikova N."/>
            <person name="Lopasteyskaya Y.A."/>
            <person name="Kuzyutina J.A."/>
            <person name="Ngo T.N."/>
            <person name="Victorov D.V."/>
        </authorList>
    </citation>
    <scope>NUCLEOTIDE SEQUENCE [LARGE SCALE GENOMIC DNA]</scope>
    <source>
        <strain evidence="1 2">V1512</strain>
    </source>
</reference>
<evidence type="ECO:0000313" key="1">
    <source>
        <dbReference type="EMBL" id="PJO65303.1"/>
    </source>
</evidence>
<dbReference type="GeneID" id="93064743"/>
<sequence length="63" mass="7066">MTPIANAEPARIVLRRKMNARHCGSMRARSMAAATPHAIRVLLRRPRTQAPRLVARLVVARAR</sequence>
<gene>
    <name evidence="1" type="ORF">CWD88_16420</name>
</gene>
<name>A0AAX0UAD3_BURPE</name>
<dbReference type="AlphaFoldDB" id="A0AAX0UAD3"/>
<accession>A0AAX0UAD3</accession>
<evidence type="ECO:0000313" key="2">
    <source>
        <dbReference type="Proteomes" id="UP000231878"/>
    </source>
</evidence>
<dbReference type="RefSeq" id="WP_004532780.1">
    <property type="nucleotide sequence ID" value="NZ_AP028072.1"/>
</dbReference>